<keyword evidence="4" id="KW-1185">Reference proteome</keyword>
<organism evidence="1 4">
    <name type="scientific">Bifidobacterium ramosum</name>
    <dbReference type="NCBI Taxonomy" id="1798158"/>
    <lineage>
        <taxon>Bacteria</taxon>
        <taxon>Bacillati</taxon>
        <taxon>Actinomycetota</taxon>
        <taxon>Actinomycetes</taxon>
        <taxon>Bifidobacteriales</taxon>
        <taxon>Bifidobacteriaceae</taxon>
        <taxon>Bifidobacterium</taxon>
    </lineage>
</organism>
<dbReference type="EMBL" id="WBSM01000002">
    <property type="protein sequence ID" value="KAB8288650.1"/>
    <property type="molecule type" value="Genomic_DNA"/>
</dbReference>
<dbReference type="AlphaFoldDB" id="A0A6L4X233"/>
<proteinExistence type="predicted"/>
<reference evidence="1 4" key="2">
    <citation type="submission" date="2019-10" db="EMBL/GenBank/DDBJ databases">
        <title>Characterization of the phylogenetic diversity of two novel species belonging to the genus Bifidobacterium: Bifidobacterium cebidarum sp. nov. and Bifidobacterium leontopitheci sp. nov.</title>
        <authorList>
            <person name="Lugli G.A."/>
            <person name="Duranti S."/>
            <person name="Milani C."/>
            <person name="Turroni F."/>
            <person name="Ventura M."/>
        </authorList>
    </citation>
    <scope>NUCLEOTIDE SEQUENCE [LARGE SCALE GENOMIC DNA]</scope>
    <source>
        <strain evidence="1 4">DSM 100688</strain>
    </source>
</reference>
<sequence>MDDSYTMDGTGFLQLANRLERRFDELTSPEALRVAVERHRRQVRDGGAADGCVEGCAISSADGLDHECDHSLRKAELLRQMRESEHAMLYGTGGSADVVPSSISFDIIDTEDRDIENRTGDERSLTDDPPPYDELLFQLVTDLFGGTSWPAMFCVSASSFDAGLIDDCKRFLIGCANTVRRYGMAVWLYDLINDSTKAVFVSEPSDRMPLLIRMLGPEKLRRRAHTKGPSRYGIRGQLTEDMWEHCEQMHRLAAYSMLRWGGDESRAGMVAFMLLTRPELGMRLLREDGAVMSMGAAPDMRHRHTMAYVDELRDQADRQYAWSKGLASRGLGLEDADIDALTGREDGGTPELTDMDWRYAYDARHLIAAYRSLWNEGTPTADEWLSMIESERGIPDEPLWRNVVYLSMIASTLMGAGLAADLVCGFNARDQDRFDRGVARLETMIEVARSEGVILLPVAQIHDRSLEMDELMKLAPGKRERVLREMARAQSDMAAVMLARIPDRTVARRCAAALIQGDMGRYARLVADWMDLDVEVDDEEVDA</sequence>
<evidence type="ECO:0000313" key="3">
    <source>
        <dbReference type="Proteomes" id="UP000469943"/>
    </source>
</evidence>
<dbReference type="Proteomes" id="UP000482084">
    <property type="component" value="Unassembled WGS sequence"/>
</dbReference>
<gene>
    <name evidence="1" type="ORF">DSM100688_0652</name>
    <name evidence="2" type="ORF">GFD24_04490</name>
</gene>
<evidence type="ECO:0000313" key="1">
    <source>
        <dbReference type="EMBL" id="KAB8288650.1"/>
    </source>
</evidence>
<accession>A0A6L4X233</accession>
<evidence type="ECO:0000313" key="2">
    <source>
        <dbReference type="EMBL" id="NEG71487.1"/>
    </source>
</evidence>
<dbReference type="Proteomes" id="UP000469943">
    <property type="component" value="Unassembled WGS sequence"/>
</dbReference>
<dbReference type="RefSeq" id="WP_152357755.1">
    <property type="nucleotide sequence ID" value="NZ_WBSM01000002.1"/>
</dbReference>
<protein>
    <submittedName>
        <fullName evidence="1">Riboflavin deaminase</fullName>
    </submittedName>
</protein>
<name>A0A6L4X233_9BIFI</name>
<comment type="caution">
    <text evidence="1">The sequence shown here is derived from an EMBL/GenBank/DDBJ whole genome shotgun (WGS) entry which is preliminary data.</text>
</comment>
<evidence type="ECO:0000313" key="4">
    <source>
        <dbReference type="Proteomes" id="UP000482084"/>
    </source>
</evidence>
<dbReference type="OrthoDB" id="3226114at2"/>
<dbReference type="EMBL" id="WHZX01000002">
    <property type="protein sequence ID" value="NEG71487.1"/>
    <property type="molecule type" value="Genomic_DNA"/>
</dbReference>
<reference evidence="2 3" key="1">
    <citation type="submission" date="2019-10" db="EMBL/GenBank/DDBJ databases">
        <title>Bifidobacterium from non-human primates.</title>
        <authorList>
            <person name="Modesto M."/>
        </authorList>
    </citation>
    <scope>NUCLEOTIDE SEQUENCE [LARGE SCALE GENOMIC DNA]</scope>
    <source>
        <strain evidence="2 3">TREM</strain>
    </source>
</reference>